<gene>
    <name evidence="8" type="ORF">D9757_002660</name>
</gene>
<dbReference type="Pfam" id="PF20655">
    <property type="entry name" value="Vps52_C"/>
    <property type="match status" value="2"/>
</dbReference>
<dbReference type="Proteomes" id="UP000518752">
    <property type="component" value="Unassembled WGS sequence"/>
</dbReference>
<keyword evidence="5" id="KW-0333">Golgi apparatus</keyword>
<dbReference type="GO" id="GO:0032456">
    <property type="term" value="P:endocytic recycling"/>
    <property type="evidence" value="ECO:0007669"/>
    <property type="project" value="TreeGrafter"/>
</dbReference>
<evidence type="ECO:0000256" key="5">
    <source>
        <dbReference type="ARBA" id="ARBA00023034"/>
    </source>
</evidence>
<sequence>MSSDSSMLSYSKREKEFKELHDQVQTSVNLLDSLESFLSTFQKDLTAVSGQISELQDRSKDIDNRLKSRRKIEKPLSSLISDIVIPPTLVTLILDKPVDESWIPAVEDFEKHMEVIKARSRVKAARDLGEVVEGLRIVAATKLRVFFLSLIQPIRNSVTTNMQVIQTSVLIKYRPLFAFLQRQAAPVANEIQRAYVGAARLYYETGFRRYARSLGYIKTRTTEKFETIVNQGNMSHNTHVDIERLSNARLDGPSVTLAYMADDKTHKENSEALFRSLLLVFMDNATAEYTFVKAFFTVEATLPSLDSHKSLLSPTSLLSPVDRQSYAGSDYGGRGRSVSTSIEGALDSAVNAAREEQVNVDTIWKQVFDPVLEYVQSFVKTVIEPPPSEITLLTMIRLSEHVVTEIENRACPPGVTFMFGLRLQMWPVFQKIVNDDIEALKKLAEGSAGGFFSRGTVLTETAVKSICAQYIKLFTAFVILTEKEDETMIFSNLLRMRQGVEKLIQRYTSQTNDPATRATSQSTFYELLVQALNKGAQSVAHPKSQHELAYWAKLEEEARRKIISVQQARARR</sequence>
<accession>A0A8H5HW60</accession>
<evidence type="ECO:0000259" key="6">
    <source>
        <dbReference type="Pfam" id="PF04129"/>
    </source>
</evidence>
<evidence type="ECO:0000313" key="9">
    <source>
        <dbReference type="Proteomes" id="UP000518752"/>
    </source>
</evidence>
<evidence type="ECO:0000256" key="1">
    <source>
        <dbReference type="ARBA" id="ARBA00004601"/>
    </source>
</evidence>
<evidence type="ECO:0000259" key="7">
    <source>
        <dbReference type="Pfam" id="PF20655"/>
    </source>
</evidence>
<feature type="domain" description="Vps52 C-terminal" evidence="7">
    <location>
        <begin position="254"/>
        <end position="300"/>
    </location>
</feature>
<comment type="subcellular location">
    <subcellularLocation>
        <location evidence="1">Golgi apparatus</location>
        <location evidence="1">trans-Golgi network</location>
    </subcellularLocation>
</comment>
<feature type="domain" description="Vps52 C-terminal" evidence="7">
    <location>
        <begin position="359"/>
        <end position="541"/>
    </location>
</feature>
<dbReference type="InterPro" id="IPR048319">
    <property type="entry name" value="Vps52_CC"/>
</dbReference>
<dbReference type="EMBL" id="JAACJN010000014">
    <property type="protein sequence ID" value="KAF5390719.1"/>
    <property type="molecule type" value="Genomic_DNA"/>
</dbReference>
<evidence type="ECO:0000313" key="8">
    <source>
        <dbReference type="EMBL" id="KAF5390719.1"/>
    </source>
</evidence>
<feature type="domain" description="Vps52 coiled-coil" evidence="6">
    <location>
        <begin position="15"/>
        <end position="180"/>
    </location>
</feature>
<dbReference type="Pfam" id="PF04129">
    <property type="entry name" value="Vps52_CC"/>
    <property type="match status" value="1"/>
</dbReference>
<evidence type="ECO:0000256" key="2">
    <source>
        <dbReference type="ARBA" id="ARBA00008180"/>
    </source>
</evidence>
<dbReference type="GO" id="GO:0000938">
    <property type="term" value="C:GARP complex"/>
    <property type="evidence" value="ECO:0007669"/>
    <property type="project" value="TreeGrafter"/>
</dbReference>
<proteinExistence type="inferred from homology"/>
<keyword evidence="4" id="KW-0653">Protein transport</keyword>
<comment type="similarity">
    <text evidence="2">Belongs to the VPS52 family.</text>
</comment>
<organism evidence="8 9">
    <name type="scientific">Collybiopsis confluens</name>
    <dbReference type="NCBI Taxonomy" id="2823264"/>
    <lineage>
        <taxon>Eukaryota</taxon>
        <taxon>Fungi</taxon>
        <taxon>Dikarya</taxon>
        <taxon>Basidiomycota</taxon>
        <taxon>Agaricomycotina</taxon>
        <taxon>Agaricomycetes</taxon>
        <taxon>Agaricomycetidae</taxon>
        <taxon>Agaricales</taxon>
        <taxon>Marasmiineae</taxon>
        <taxon>Omphalotaceae</taxon>
        <taxon>Collybiopsis</taxon>
    </lineage>
</organism>
<keyword evidence="9" id="KW-1185">Reference proteome</keyword>
<dbReference type="GO" id="GO:0042147">
    <property type="term" value="P:retrograde transport, endosome to Golgi"/>
    <property type="evidence" value="ECO:0007669"/>
    <property type="project" value="TreeGrafter"/>
</dbReference>
<dbReference type="GO" id="GO:0015031">
    <property type="term" value="P:protein transport"/>
    <property type="evidence" value="ECO:0007669"/>
    <property type="project" value="UniProtKB-KW"/>
</dbReference>
<dbReference type="GO" id="GO:0005829">
    <property type="term" value="C:cytosol"/>
    <property type="evidence" value="ECO:0007669"/>
    <property type="project" value="GOC"/>
</dbReference>
<dbReference type="GO" id="GO:0019905">
    <property type="term" value="F:syntaxin binding"/>
    <property type="evidence" value="ECO:0007669"/>
    <property type="project" value="TreeGrafter"/>
</dbReference>
<dbReference type="InterPro" id="IPR048361">
    <property type="entry name" value="Vps52_C"/>
</dbReference>
<dbReference type="PANTHER" id="PTHR14190:SF7">
    <property type="entry name" value="VACUOLAR PROTEIN SORTING-ASSOCIATED PROTEIN 52 HOMOLOG"/>
    <property type="match status" value="1"/>
</dbReference>
<dbReference type="OrthoDB" id="19482at2759"/>
<evidence type="ECO:0008006" key="10">
    <source>
        <dbReference type="Google" id="ProtNLM"/>
    </source>
</evidence>
<keyword evidence="3" id="KW-0813">Transport</keyword>
<comment type="caution">
    <text evidence="8">The sequence shown here is derived from an EMBL/GenBank/DDBJ whole genome shotgun (WGS) entry which is preliminary data.</text>
</comment>
<dbReference type="PANTHER" id="PTHR14190">
    <property type="entry name" value="SUPPRESSOR OF ACTIN MUTATIONS 2/VACUOLAR PROTEIN SORTING 52"/>
    <property type="match status" value="1"/>
</dbReference>
<evidence type="ECO:0000256" key="4">
    <source>
        <dbReference type="ARBA" id="ARBA00022927"/>
    </source>
</evidence>
<evidence type="ECO:0000256" key="3">
    <source>
        <dbReference type="ARBA" id="ARBA00022448"/>
    </source>
</evidence>
<dbReference type="AlphaFoldDB" id="A0A8H5HW60"/>
<dbReference type="InterPro" id="IPR007258">
    <property type="entry name" value="Vps52"/>
</dbReference>
<name>A0A8H5HW60_9AGAR</name>
<protein>
    <recommendedName>
        <fullName evidence="10">Vacuolar sorting protein</fullName>
    </recommendedName>
</protein>
<reference evidence="8 9" key="1">
    <citation type="journal article" date="2020" name="ISME J.">
        <title>Uncovering the hidden diversity of litter-decomposition mechanisms in mushroom-forming fungi.</title>
        <authorList>
            <person name="Floudas D."/>
            <person name="Bentzer J."/>
            <person name="Ahren D."/>
            <person name="Johansson T."/>
            <person name="Persson P."/>
            <person name="Tunlid A."/>
        </authorList>
    </citation>
    <scope>NUCLEOTIDE SEQUENCE [LARGE SCALE GENOMIC DNA]</scope>
    <source>
        <strain evidence="8 9">CBS 406.79</strain>
    </source>
</reference>
<dbReference type="GO" id="GO:0006896">
    <property type="term" value="P:Golgi to vacuole transport"/>
    <property type="evidence" value="ECO:0007669"/>
    <property type="project" value="TreeGrafter"/>
</dbReference>